<name>A0A7S3EV21_9EUKA</name>
<dbReference type="Pfam" id="PF00685">
    <property type="entry name" value="Sulfotransfer_1"/>
    <property type="match status" value="1"/>
</dbReference>
<dbReference type="GO" id="GO:0008146">
    <property type="term" value="F:sulfotransferase activity"/>
    <property type="evidence" value="ECO:0007669"/>
    <property type="project" value="InterPro"/>
</dbReference>
<protein>
    <recommendedName>
        <fullName evidence="1">Sulfotransferase domain-containing protein</fullName>
    </recommendedName>
</protein>
<dbReference type="SUPFAM" id="SSF52540">
    <property type="entry name" value="P-loop containing nucleoside triphosphate hydrolases"/>
    <property type="match status" value="1"/>
</dbReference>
<organism evidence="2">
    <name type="scientific">Haptolina ericina</name>
    <dbReference type="NCBI Taxonomy" id="156174"/>
    <lineage>
        <taxon>Eukaryota</taxon>
        <taxon>Haptista</taxon>
        <taxon>Haptophyta</taxon>
        <taxon>Prymnesiophyceae</taxon>
        <taxon>Prymnesiales</taxon>
        <taxon>Prymnesiaceae</taxon>
        <taxon>Haptolina</taxon>
    </lineage>
</organism>
<dbReference type="InterPro" id="IPR027417">
    <property type="entry name" value="P-loop_NTPase"/>
</dbReference>
<dbReference type="EMBL" id="HBHX01018594">
    <property type="protein sequence ID" value="CAE0109654.1"/>
    <property type="molecule type" value="Transcribed_RNA"/>
</dbReference>
<accession>A0A7S3EV21</accession>
<dbReference type="AlphaFoldDB" id="A0A7S3EV21"/>
<feature type="domain" description="Sulfotransferase" evidence="1">
    <location>
        <begin position="31"/>
        <end position="70"/>
    </location>
</feature>
<reference evidence="2" key="1">
    <citation type="submission" date="2021-01" db="EMBL/GenBank/DDBJ databases">
        <authorList>
            <person name="Corre E."/>
            <person name="Pelletier E."/>
            <person name="Niang G."/>
            <person name="Scheremetjew M."/>
            <person name="Finn R."/>
            <person name="Kale V."/>
            <person name="Holt S."/>
            <person name="Cochrane G."/>
            <person name="Meng A."/>
            <person name="Brown T."/>
            <person name="Cohen L."/>
        </authorList>
    </citation>
    <scope>NUCLEOTIDE SEQUENCE</scope>
    <source>
        <strain evidence="2">CCMP281</strain>
    </source>
</reference>
<gene>
    <name evidence="2" type="ORF">HERI1096_LOCUS10314</name>
</gene>
<proteinExistence type="predicted"/>
<evidence type="ECO:0000313" key="2">
    <source>
        <dbReference type="EMBL" id="CAE0109654.1"/>
    </source>
</evidence>
<evidence type="ECO:0000259" key="1">
    <source>
        <dbReference type="Pfam" id="PF00685"/>
    </source>
</evidence>
<dbReference type="InterPro" id="IPR000863">
    <property type="entry name" value="Sulfotransferase_dom"/>
</dbReference>
<dbReference type="Gene3D" id="3.40.50.300">
    <property type="entry name" value="P-loop containing nucleotide triphosphate hydrolases"/>
    <property type="match status" value="1"/>
</dbReference>
<sequence>MRSLAVSGVMDAAIPRTCLNKKVISTLSTSWWMKQGMIVSYEELQTDVVGAMTRVARFLGLAVSLPEMQRVYGKDVGVFKKSKEDLREVLSNFKEFEAALSPTGAFASTCFLQMLRETTPRVFEPCSLPLEWFATWKSPPLCVLGSYPVR</sequence>